<keyword evidence="7" id="KW-0175">Coiled coil</keyword>
<accession>A0A1C7LWQ8</accession>
<evidence type="ECO:0000256" key="6">
    <source>
        <dbReference type="PIRNR" id="PIRNR018300"/>
    </source>
</evidence>
<comment type="similarity">
    <text evidence="2 6">Belongs to the DNA polymerase alpha subunit B family.</text>
</comment>
<dbReference type="PANTHER" id="PTHR23061:SF12">
    <property type="entry name" value="DNA POLYMERASE ALPHA SUBUNIT B"/>
    <property type="match status" value="1"/>
</dbReference>
<dbReference type="InterPro" id="IPR007185">
    <property type="entry name" value="DNA_pol_a/d/e_bsu"/>
</dbReference>
<evidence type="ECO:0000256" key="4">
    <source>
        <dbReference type="ARBA" id="ARBA00022705"/>
    </source>
</evidence>
<dbReference type="STRING" id="5627.A0A1C7LWQ8"/>
<feature type="coiled-coil region" evidence="7">
    <location>
        <begin position="62"/>
        <end position="89"/>
    </location>
</feature>
<gene>
    <name evidence="10" type="primary">pol12</name>
    <name evidence="10" type="ORF">A0H81_11382</name>
</gene>
<dbReference type="PIRSF" id="PIRSF018300">
    <property type="entry name" value="DNA_pol_alph_2"/>
    <property type="match status" value="1"/>
</dbReference>
<dbReference type="GO" id="GO:0003677">
    <property type="term" value="F:DNA binding"/>
    <property type="evidence" value="ECO:0007669"/>
    <property type="project" value="InterPro"/>
</dbReference>
<evidence type="ECO:0000256" key="5">
    <source>
        <dbReference type="ARBA" id="ARBA00023242"/>
    </source>
</evidence>
<feature type="domain" description="DNA polymerase alpha subunit B OB" evidence="9">
    <location>
        <begin position="175"/>
        <end position="294"/>
    </location>
</feature>
<dbReference type="InterPro" id="IPR016722">
    <property type="entry name" value="DNA_pol_alpha_bsu"/>
</dbReference>
<evidence type="ECO:0000259" key="9">
    <source>
        <dbReference type="Pfam" id="PF22062"/>
    </source>
</evidence>
<dbReference type="AlphaFoldDB" id="A0A1C7LWQ8"/>
<keyword evidence="11" id="KW-1185">Reference proteome</keyword>
<evidence type="ECO:0000256" key="2">
    <source>
        <dbReference type="ARBA" id="ARBA00007299"/>
    </source>
</evidence>
<organism evidence="10 11">
    <name type="scientific">Grifola frondosa</name>
    <name type="common">Maitake</name>
    <name type="synonym">Polyporus frondosus</name>
    <dbReference type="NCBI Taxonomy" id="5627"/>
    <lineage>
        <taxon>Eukaryota</taxon>
        <taxon>Fungi</taxon>
        <taxon>Dikarya</taxon>
        <taxon>Basidiomycota</taxon>
        <taxon>Agaricomycotina</taxon>
        <taxon>Agaricomycetes</taxon>
        <taxon>Polyporales</taxon>
        <taxon>Grifolaceae</taxon>
        <taxon>Grifola</taxon>
    </lineage>
</organism>
<dbReference type="GO" id="GO:0005658">
    <property type="term" value="C:alpha DNA polymerase:primase complex"/>
    <property type="evidence" value="ECO:0007669"/>
    <property type="project" value="TreeGrafter"/>
</dbReference>
<sequence>MTTFSNPSHIRRELLEKFGDDTDAKIIEESVKLCQMYNIGGEDLFFKWEAMRFGSGPGQFTLDSVEAIKAQIQRDLAKANLRKQQARANLMGPLSRGFGAGLGRPGGRFDASSAMKTPTKPAIRTQDGFGLALGGERKMPVAGPSKVNYVGPNTDEAYRKQRAYHYMYEKVSERSEAIDDRIDEFGELVKEHYKVDELGDPTTATEEDMTVVGRITLDAESSAGSVKLNEASLTLESSRIMGAGARVPLRFDPNVKILQGKQGVSGIGLFPGAIVALRGKNGGGGSFIATEILSLPQIGPSSQSRIKLESGDSSFSMCIACGPFTPDADLKYKPWNNLIVQLKAKKPTVILLLGPFVDSAHSLVKNGDIDISPAEIFQQEFLAPLRDFLDSSPGSIALIVPSLRDVISTHAVFPQCELGAEFNVDPRIHLLPNPARFSLNDISFGVSSIDVLFHLRKEEFFKRAQEWRLDGEFVSASVATKKVGTLFSPSYIRNDGRVSFYPIFPVPLELSHEVNLDVTHWDGLKLCNDLADGAPDVLISPSRLKQFSKVVDTTITVNPSFLTKGTYAMLHYAGHSNDSLLKDRLKADVLRLE</sequence>
<name>A0A1C7LWQ8_GRIFR</name>
<keyword evidence="5 6" id="KW-0539">Nucleus</keyword>
<keyword evidence="4 6" id="KW-0235">DNA replication</keyword>
<dbReference type="EMBL" id="LUGG01000019">
    <property type="protein sequence ID" value="OBZ68666.1"/>
    <property type="molecule type" value="Genomic_DNA"/>
</dbReference>
<dbReference type="Pfam" id="PF22062">
    <property type="entry name" value="OB_DPOA2"/>
    <property type="match status" value="1"/>
</dbReference>
<comment type="subcellular location">
    <subcellularLocation>
        <location evidence="1 6">Nucleus</location>
    </subcellularLocation>
</comment>
<comment type="function">
    <text evidence="6">Accessory subunit of the DNA polymerase alpha complex (also known as the alpha DNA polymerase-primase complex) which plays an essential role in the initiation of DNA synthesis.</text>
</comment>
<proteinExistence type="inferred from homology"/>
<dbReference type="InterPro" id="IPR054300">
    <property type="entry name" value="OB_DPOA2"/>
</dbReference>
<protein>
    <recommendedName>
        <fullName evidence="3 6">DNA polymerase alpha subunit B</fullName>
    </recommendedName>
</protein>
<dbReference type="Pfam" id="PF04042">
    <property type="entry name" value="DNA_pol_E_B"/>
    <property type="match status" value="1"/>
</dbReference>
<evidence type="ECO:0000256" key="1">
    <source>
        <dbReference type="ARBA" id="ARBA00004123"/>
    </source>
</evidence>
<evidence type="ECO:0000256" key="7">
    <source>
        <dbReference type="SAM" id="Coils"/>
    </source>
</evidence>
<dbReference type="GO" id="GO:0006270">
    <property type="term" value="P:DNA replication initiation"/>
    <property type="evidence" value="ECO:0007669"/>
    <property type="project" value="TreeGrafter"/>
</dbReference>
<dbReference type="Proteomes" id="UP000092993">
    <property type="component" value="Unassembled WGS sequence"/>
</dbReference>
<dbReference type="OrthoDB" id="336885at2759"/>
<evidence type="ECO:0000313" key="11">
    <source>
        <dbReference type="Proteomes" id="UP000092993"/>
    </source>
</evidence>
<feature type="domain" description="DNA polymerase alpha/delta/epsilon subunit B" evidence="8">
    <location>
        <begin position="318"/>
        <end position="548"/>
    </location>
</feature>
<comment type="caution">
    <text evidence="10">The sequence shown here is derived from an EMBL/GenBank/DDBJ whole genome shotgun (WGS) entry which is preliminary data.</text>
</comment>
<dbReference type="PANTHER" id="PTHR23061">
    <property type="entry name" value="DNA POLYMERASE 2 ALPHA 70 KDA SUBUNIT"/>
    <property type="match status" value="1"/>
</dbReference>
<dbReference type="Gene3D" id="3.60.21.60">
    <property type="match status" value="1"/>
</dbReference>
<evidence type="ECO:0000313" key="10">
    <source>
        <dbReference type="EMBL" id="OBZ68666.1"/>
    </source>
</evidence>
<reference evidence="10 11" key="1">
    <citation type="submission" date="2016-03" db="EMBL/GenBank/DDBJ databases">
        <title>Whole genome sequencing of Grifola frondosa 9006-11.</title>
        <authorList>
            <person name="Min B."/>
            <person name="Park H."/>
            <person name="Kim J.-G."/>
            <person name="Cho H."/>
            <person name="Oh Y.-L."/>
            <person name="Kong W.-S."/>
            <person name="Choi I.-G."/>
        </authorList>
    </citation>
    <scope>NUCLEOTIDE SEQUENCE [LARGE SCALE GENOMIC DNA]</scope>
    <source>
        <strain evidence="10 11">9006-11</strain>
    </source>
</reference>
<dbReference type="OMA" id="PFLDIEH"/>
<evidence type="ECO:0000259" key="8">
    <source>
        <dbReference type="Pfam" id="PF04042"/>
    </source>
</evidence>
<evidence type="ECO:0000256" key="3">
    <source>
        <dbReference type="ARBA" id="ARBA00018596"/>
    </source>
</evidence>